<evidence type="ECO:0000313" key="2">
    <source>
        <dbReference type="EMBL" id="EHM10468.1"/>
    </source>
</evidence>
<name>H0UNQ3_9BACT</name>
<dbReference type="STRING" id="926567.TheveDRAFT_1349"/>
<evidence type="ECO:0000313" key="3">
    <source>
        <dbReference type="Proteomes" id="UP000005730"/>
    </source>
</evidence>
<keyword evidence="1" id="KW-0802">TPR repeat</keyword>
<gene>
    <name evidence="2" type="ORF">TheveDRAFT_1349</name>
</gene>
<reference evidence="2 3" key="1">
    <citation type="submission" date="2011-10" db="EMBL/GenBank/DDBJ databases">
        <title>The Noncontiguous Finished genome of Thermanaerovibrio velox DSM 12556.</title>
        <authorList>
            <consortium name="US DOE Joint Genome Institute (JGI-PGF)"/>
            <person name="Lucas S."/>
            <person name="Copeland A."/>
            <person name="Lapidus A."/>
            <person name="Glavina del Rio T."/>
            <person name="Dalin E."/>
            <person name="Tice H."/>
            <person name="Bruce D."/>
            <person name="Goodwin L."/>
            <person name="Pitluck S."/>
            <person name="Peters L."/>
            <person name="Mikhailova N."/>
            <person name="Teshima H."/>
            <person name="Kyrpides N."/>
            <person name="Mavromatis K."/>
            <person name="Ivanova N."/>
            <person name="Markowitz V."/>
            <person name="Cheng J.-F."/>
            <person name="Hugenholtz P."/>
            <person name="Woyke T."/>
            <person name="Wu D."/>
            <person name="Spring S."/>
            <person name="Brambilla E.-M."/>
            <person name="Klenk H.-P."/>
            <person name="Eisen J.A."/>
        </authorList>
    </citation>
    <scope>NUCLEOTIDE SEQUENCE [LARGE SCALE GENOMIC DNA]</scope>
    <source>
        <strain evidence="2 3">DSM 12556</strain>
    </source>
</reference>
<keyword evidence="3" id="KW-1185">Reference proteome</keyword>
<dbReference type="HOGENOM" id="CLU_1864190_0_0_0"/>
<dbReference type="Gene3D" id="1.25.40.10">
    <property type="entry name" value="Tetratricopeptide repeat domain"/>
    <property type="match status" value="1"/>
</dbReference>
<dbReference type="InterPro" id="IPR019734">
    <property type="entry name" value="TPR_rpt"/>
</dbReference>
<accession>H0UNQ3</accession>
<sequence length="154" mass="17316">MFDRSRGFAFWGTLLLVALALWSVPIGSLPAEAKVRVRAVKRPSRAEQPLAVKGASLRSPLMTQAWRGGQQLVSEGRLKEAVRYLRAYVSVVPRSPDGWFWLGRAYLAMGDFERARNAFQRTLAVDPYYPSLQPDRLDDSGMPLWPEITPPEAD</sequence>
<evidence type="ECO:0000256" key="1">
    <source>
        <dbReference type="PROSITE-ProRule" id="PRU00339"/>
    </source>
</evidence>
<dbReference type="PROSITE" id="PS50005">
    <property type="entry name" value="TPR"/>
    <property type="match status" value="1"/>
</dbReference>
<proteinExistence type="predicted"/>
<dbReference type="PROSITE" id="PS50293">
    <property type="entry name" value="TPR_REGION"/>
    <property type="match status" value="1"/>
</dbReference>
<dbReference type="Proteomes" id="UP000005730">
    <property type="component" value="Chromosome"/>
</dbReference>
<dbReference type="AlphaFoldDB" id="H0UNQ3"/>
<dbReference type="InterPro" id="IPR011990">
    <property type="entry name" value="TPR-like_helical_dom_sf"/>
</dbReference>
<protein>
    <submittedName>
        <fullName evidence="2">Uncharacterized protein</fullName>
    </submittedName>
</protein>
<dbReference type="SMART" id="SM00028">
    <property type="entry name" value="TPR"/>
    <property type="match status" value="1"/>
</dbReference>
<dbReference type="Pfam" id="PF14559">
    <property type="entry name" value="TPR_19"/>
    <property type="match status" value="1"/>
</dbReference>
<dbReference type="eggNOG" id="COG0457">
    <property type="taxonomic scope" value="Bacteria"/>
</dbReference>
<organism evidence="2 3">
    <name type="scientific">Thermanaerovibrio velox DSM 12556</name>
    <dbReference type="NCBI Taxonomy" id="926567"/>
    <lineage>
        <taxon>Bacteria</taxon>
        <taxon>Thermotogati</taxon>
        <taxon>Synergistota</taxon>
        <taxon>Synergistia</taxon>
        <taxon>Synergistales</taxon>
        <taxon>Synergistaceae</taxon>
        <taxon>Thermanaerovibrio</taxon>
    </lineage>
</organism>
<dbReference type="RefSeq" id="WP_006583962.1">
    <property type="nucleotide sequence ID" value="NZ_CM001377.1"/>
</dbReference>
<dbReference type="EMBL" id="CM001377">
    <property type="protein sequence ID" value="EHM10468.1"/>
    <property type="molecule type" value="Genomic_DNA"/>
</dbReference>
<dbReference type="SUPFAM" id="SSF48452">
    <property type="entry name" value="TPR-like"/>
    <property type="match status" value="1"/>
</dbReference>
<feature type="repeat" description="TPR" evidence="1">
    <location>
        <begin position="96"/>
        <end position="129"/>
    </location>
</feature>
<dbReference type="OrthoDB" id="6451at2"/>